<feature type="transmembrane region" description="Helical" evidence="10">
    <location>
        <begin position="194"/>
        <end position="215"/>
    </location>
</feature>
<evidence type="ECO:0000256" key="9">
    <source>
        <dbReference type="SAM" id="MobiDB-lite"/>
    </source>
</evidence>
<dbReference type="GO" id="GO:0005680">
    <property type="term" value="C:anaphase-promoting complex"/>
    <property type="evidence" value="ECO:0007669"/>
    <property type="project" value="InterPro"/>
</dbReference>
<evidence type="ECO:0000256" key="4">
    <source>
        <dbReference type="ARBA" id="ARBA00022776"/>
    </source>
</evidence>
<keyword evidence="10" id="KW-0472">Membrane</keyword>
<evidence type="ECO:0000313" key="13">
    <source>
        <dbReference type="Proteomes" id="UP000274822"/>
    </source>
</evidence>
<comment type="similarity">
    <text evidence="1">Belongs to the APC5 family.</text>
</comment>
<dbReference type="UniPathway" id="UPA00143"/>
<sequence length="325" mass="36949">MTYRSSILRGDDQSSMDQRLQPPSLSYPRGIGLGVSPQMDGSIARDTSRESLGTNLEVPMALYDAERFLDHQVEQLESKLLSIVLASEGSGDITPSELKGHLNFILKHMPELAKVHYVSALNDIRRGEYEAALVALHRFFDYCLLNRERPMYQFALLNLAILESRFGHVQQALWAVESAIEIARENRDRECLSYALRYLILLLGFSLCRAFTLSFQQFIQFIMRIGYSWLYRLKRNHPSELSGFAESEKYLLSSLLGRTKELNLIYLESLGELTKTKQAVQMGKSPIEVFESIMRSNSLNVTYSLDSISGSSHLLNASVWDIYGN</sequence>
<gene>
    <name evidence="12" type="ORF">BC938DRAFT_478520</name>
</gene>
<evidence type="ECO:0000256" key="2">
    <source>
        <dbReference type="ARBA" id="ARBA00016066"/>
    </source>
</evidence>
<name>A0A433QMR0_9FUNG</name>
<evidence type="ECO:0000256" key="6">
    <source>
        <dbReference type="ARBA" id="ARBA00023306"/>
    </source>
</evidence>
<dbReference type="Proteomes" id="UP000274822">
    <property type="component" value="Unassembled WGS sequence"/>
</dbReference>
<dbReference type="AlphaFoldDB" id="A0A433QMR0"/>
<dbReference type="GO" id="GO:0045842">
    <property type="term" value="P:positive regulation of mitotic metaphase/anaphase transition"/>
    <property type="evidence" value="ECO:0007669"/>
    <property type="project" value="TreeGrafter"/>
</dbReference>
<evidence type="ECO:0000256" key="1">
    <source>
        <dbReference type="ARBA" id="ARBA00007450"/>
    </source>
</evidence>
<evidence type="ECO:0000256" key="5">
    <source>
        <dbReference type="ARBA" id="ARBA00022786"/>
    </source>
</evidence>
<dbReference type="GO" id="GO:0031145">
    <property type="term" value="P:anaphase-promoting complex-dependent catabolic process"/>
    <property type="evidence" value="ECO:0007669"/>
    <property type="project" value="TreeGrafter"/>
</dbReference>
<keyword evidence="6" id="KW-0131">Cell cycle</keyword>
<dbReference type="Gene3D" id="1.25.40.10">
    <property type="entry name" value="Tetratricopeptide repeat domain"/>
    <property type="match status" value="1"/>
</dbReference>
<evidence type="ECO:0000256" key="8">
    <source>
        <dbReference type="ARBA" id="ARBA00045696"/>
    </source>
</evidence>
<evidence type="ECO:0000256" key="3">
    <source>
        <dbReference type="ARBA" id="ARBA00022618"/>
    </source>
</evidence>
<evidence type="ECO:0000313" key="12">
    <source>
        <dbReference type="EMBL" id="RUS31072.1"/>
    </source>
</evidence>
<keyword evidence="10" id="KW-1133">Transmembrane helix</keyword>
<feature type="domain" description="Anaphase-promoting complex subunit 5" evidence="11">
    <location>
        <begin position="116"/>
        <end position="202"/>
    </location>
</feature>
<keyword evidence="3" id="KW-0132">Cell division</keyword>
<dbReference type="InterPro" id="IPR037679">
    <property type="entry name" value="Apc5"/>
</dbReference>
<evidence type="ECO:0000259" key="11">
    <source>
        <dbReference type="Pfam" id="PF12862"/>
    </source>
</evidence>
<protein>
    <recommendedName>
        <fullName evidence="2">Anaphase-promoting complex subunit 5</fullName>
    </recommendedName>
    <alternativeName>
        <fullName evidence="7">Cyclosome subunit 5</fullName>
    </alternativeName>
</protein>
<organism evidence="12 13">
    <name type="scientific">Jimgerdemannia flammicorona</name>
    <dbReference type="NCBI Taxonomy" id="994334"/>
    <lineage>
        <taxon>Eukaryota</taxon>
        <taxon>Fungi</taxon>
        <taxon>Fungi incertae sedis</taxon>
        <taxon>Mucoromycota</taxon>
        <taxon>Mucoromycotina</taxon>
        <taxon>Endogonomycetes</taxon>
        <taxon>Endogonales</taxon>
        <taxon>Endogonaceae</taxon>
        <taxon>Jimgerdemannia</taxon>
    </lineage>
</organism>
<dbReference type="GO" id="GO:0070979">
    <property type="term" value="P:protein K11-linked ubiquitination"/>
    <property type="evidence" value="ECO:0007669"/>
    <property type="project" value="TreeGrafter"/>
</dbReference>
<keyword evidence="13" id="KW-1185">Reference proteome</keyword>
<keyword evidence="5" id="KW-0833">Ubl conjugation pathway</keyword>
<dbReference type="PANTHER" id="PTHR12830:SF9">
    <property type="entry name" value="ANAPHASE-PROMOTING COMPLEX SUBUNIT 5"/>
    <property type="match status" value="1"/>
</dbReference>
<reference evidence="12 13" key="1">
    <citation type="journal article" date="2018" name="New Phytol.">
        <title>Phylogenomics of Endogonaceae and evolution of mycorrhizas within Mucoromycota.</title>
        <authorList>
            <person name="Chang Y."/>
            <person name="Desiro A."/>
            <person name="Na H."/>
            <person name="Sandor L."/>
            <person name="Lipzen A."/>
            <person name="Clum A."/>
            <person name="Barry K."/>
            <person name="Grigoriev I.V."/>
            <person name="Martin F.M."/>
            <person name="Stajich J.E."/>
            <person name="Smith M.E."/>
            <person name="Bonito G."/>
            <person name="Spatafora J.W."/>
        </authorList>
    </citation>
    <scope>NUCLEOTIDE SEQUENCE [LARGE SCALE GENOMIC DNA]</scope>
    <source>
        <strain evidence="12 13">AD002</strain>
    </source>
</reference>
<evidence type="ECO:0000256" key="7">
    <source>
        <dbReference type="ARBA" id="ARBA00031069"/>
    </source>
</evidence>
<keyword evidence="10" id="KW-0812">Transmembrane</keyword>
<dbReference type="InterPro" id="IPR011990">
    <property type="entry name" value="TPR-like_helical_dom_sf"/>
</dbReference>
<dbReference type="EMBL" id="RBNJ01003316">
    <property type="protein sequence ID" value="RUS31072.1"/>
    <property type="molecule type" value="Genomic_DNA"/>
</dbReference>
<evidence type="ECO:0000256" key="10">
    <source>
        <dbReference type="SAM" id="Phobius"/>
    </source>
</evidence>
<dbReference type="InterPro" id="IPR026000">
    <property type="entry name" value="Apc5_dom"/>
</dbReference>
<dbReference type="Pfam" id="PF12862">
    <property type="entry name" value="ANAPC5"/>
    <property type="match status" value="1"/>
</dbReference>
<dbReference type="GO" id="GO:0051301">
    <property type="term" value="P:cell division"/>
    <property type="evidence" value="ECO:0007669"/>
    <property type="project" value="UniProtKB-KW"/>
</dbReference>
<feature type="compositionally biased region" description="Polar residues" evidence="9">
    <location>
        <begin position="13"/>
        <end position="24"/>
    </location>
</feature>
<accession>A0A433QMR0</accession>
<comment type="function">
    <text evidence="8">Component of the anaphase promoting complex/cyclosome (APC/C), a cell cycle-regulated E3 ubiquitin ligase that controls progression through mitosis and the G1 phase of the cell cycle. The APC/C complex acts by mediating ubiquitination and subsequent degradation of target proteins: it mainly mediates the formation of 'Lys-11'-linked polyubiquitin chains and, to a lower extent, the formation of 'Lys-48'- and 'Lys-63'-linked polyubiquitin chains. The APC/C complex catalyzes assembly of branched 'Lys-11'-/'Lys-48'-linked branched ubiquitin chains on target proteins.</text>
</comment>
<dbReference type="SUPFAM" id="SSF48452">
    <property type="entry name" value="TPR-like"/>
    <property type="match status" value="1"/>
</dbReference>
<feature type="region of interest" description="Disordered" evidence="9">
    <location>
        <begin position="1"/>
        <end position="27"/>
    </location>
</feature>
<comment type="caution">
    <text evidence="12">The sequence shown here is derived from an EMBL/GenBank/DDBJ whole genome shotgun (WGS) entry which is preliminary data.</text>
</comment>
<proteinExistence type="inferred from homology"/>
<dbReference type="PANTHER" id="PTHR12830">
    <property type="entry name" value="ANAPHASE-PROMOTING COMPLEX SUBUNIT 5"/>
    <property type="match status" value="1"/>
</dbReference>
<keyword evidence="4" id="KW-0498">Mitosis</keyword>